<dbReference type="EMBL" id="JACTUZ010000008">
    <property type="protein sequence ID" value="MBC9176116.1"/>
    <property type="molecule type" value="Genomic_DNA"/>
</dbReference>
<dbReference type="Proteomes" id="UP000603940">
    <property type="component" value="Unassembled WGS sequence"/>
</dbReference>
<comment type="caution">
    <text evidence="1">The sequence shown here is derived from an EMBL/GenBank/DDBJ whole genome shotgun (WGS) entry which is preliminary data.</text>
</comment>
<organism evidence="1 2">
    <name type="scientific">Pseudoroseomonas ludipueritiae</name>
    <dbReference type="NCBI Taxonomy" id="198093"/>
    <lineage>
        <taxon>Bacteria</taxon>
        <taxon>Pseudomonadati</taxon>
        <taxon>Pseudomonadota</taxon>
        <taxon>Alphaproteobacteria</taxon>
        <taxon>Acetobacterales</taxon>
        <taxon>Acetobacteraceae</taxon>
        <taxon>Pseudoroseomonas</taxon>
    </lineage>
</organism>
<proteinExistence type="predicted"/>
<evidence type="ECO:0000313" key="2">
    <source>
        <dbReference type="Proteomes" id="UP000603940"/>
    </source>
</evidence>
<protein>
    <submittedName>
        <fullName evidence="1">Uncharacterized protein</fullName>
    </submittedName>
</protein>
<gene>
    <name evidence="1" type="ORF">IBL25_04035</name>
</gene>
<name>A0ABR7R317_9PROT</name>
<dbReference type="RefSeq" id="WP_187777282.1">
    <property type="nucleotide sequence ID" value="NZ_JACTUZ010000008.1"/>
</dbReference>
<reference evidence="1 2" key="1">
    <citation type="journal article" date="2009" name="Int. J. Syst. Evol. Microbiol.">
        <title>Transfer of Teichococcus ludipueritiae and Muricoccus roseus to the genus Roseomonas, as Roseomonas ludipueritiae comb. nov. and Roseomonas rosea comb. nov., respectively, and emended description of the genus Roseomonas.</title>
        <authorList>
            <person name="Sanchez-Porro C."/>
            <person name="Gallego V."/>
            <person name="Busse H.J."/>
            <person name="Kampfer P."/>
            <person name="Ventosa A."/>
        </authorList>
    </citation>
    <scope>NUCLEOTIDE SEQUENCE [LARGE SCALE GENOMIC DNA]</scope>
    <source>
        <strain evidence="1 2">DSM 14915</strain>
    </source>
</reference>
<sequence>MVEINAAFVEAQAHAALDAASGNMQIDAARRRGGSDDGAGFISVEFAKSAGVLPAPGFGLAAA</sequence>
<evidence type="ECO:0000313" key="1">
    <source>
        <dbReference type="EMBL" id="MBC9176116.1"/>
    </source>
</evidence>
<accession>A0ABR7R317</accession>
<keyword evidence="2" id="KW-1185">Reference proteome</keyword>